<name>A0A1I7WES5_HETBA</name>
<dbReference type="WBParaSite" id="Hba_03461">
    <property type="protein sequence ID" value="Hba_03461"/>
    <property type="gene ID" value="Hba_03461"/>
</dbReference>
<sequence length="19" mass="2108">MSTDGKDTQLACRIRGERA</sequence>
<organism evidence="1 2">
    <name type="scientific">Heterorhabditis bacteriophora</name>
    <name type="common">Entomopathogenic nematode worm</name>
    <dbReference type="NCBI Taxonomy" id="37862"/>
    <lineage>
        <taxon>Eukaryota</taxon>
        <taxon>Metazoa</taxon>
        <taxon>Ecdysozoa</taxon>
        <taxon>Nematoda</taxon>
        <taxon>Chromadorea</taxon>
        <taxon>Rhabditida</taxon>
        <taxon>Rhabditina</taxon>
        <taxon>Rhabditomorpha</taxon>
        <taxon>Strongyloidea</taxon>
        <taxon>Heterorhabditidae</taxon>
        <taxon>Heterorhabditis</taxon>
    </lineage>
</organism>
<evidence type="ECO:0000313" key="2">
    <source>
        <dbReference type="WBParaSite" id="Hba_03461"/>
    </source>
</evidence>
<evidence type="ECO:0000313" key="1">
    <source>
        <dbReference type="Proteomes" id="UP000095283"/>
    </source>
</evidence>
<proteinExistence type="predicted"/>
<reference evidence="2" key="1">
    <citation type="submission" date="2016-11" db="UniProtKB">
        <authorList>
            <consortium name="WormBaseParasite"/>
        </authorList>
    </citation>
    <scope>IDENTIFICATION</scope>
</reference>
<dbReference type="Proteomes" id="UP000095283">
    <property type="component" value="Unplaced"/>
</dbReference>
<accession>A0A1I7WES5</accession>
<dbReference type="AlphaFoldDB" id="A0A1I7WES5"/>
<keyword evidence="1" id="KW-1185">Reference proteome</keyword>
<protein>
    <submittedName>
        <fullName evidence="2">Uncharacterized protein</fullName>
    </submittedName>
</protein>